<dbReference type="EMBL" id="JANQDX010000018">
    <property type="protein sequence ID" value="KAL0906929.1"/>
    <property type="molecule type" value="Genomic_DNA"/>
</dbReference>
<name>A0ABD0U4B7_DENTH</name>
<evidence type="ECO:0000313" key="1">
    <source>
        <dbReference type="EMBL" id="KAL0906929.1"/>
    </source>
</evidence>
<protein>
    <submittedName>
        <fullName evidence="1">Uncharacterized protein</fullName>
    </submittedName>
</protein>
<keyword evidence="2" id="KW-1185">Reference proteome</keyword>
<evidence type="ECO:0000313" key="2">
    <source>
        <dbReference type="Proteomes" id="UP001552299"/>
    </source>
</evidence>
<reference evidence="1 2" key="1">
    <citation type="journal article" date="2024" name="Plant Biotechnol. J.">
        <title>Dendrobium thyrsiflorum genome and its molecular insights into genes involved in important horticultural traits.</title>
        <authorList>
            <person name="Chen B."/>
            <person name="Wang J.Y."/>
            <person name="Zheng P.J."/>
            <person name="Li K.L."/>
            <person name="Liang Y.M."/>
            <person name="Chen X.F."/>
            <person name="Zhang C."/>
            <person name="Zhao X."/>
            <person name="He X."/>
            <person name="Zhang G.Q."/>
            <person name="Liu Z.J."/>
            <person name="Xu Q."/>
        </authorList>
    </citation>
    <scope>NUCLEOTIDE SEQUENCE [LARGE SCALE GENOMIC DNA]</scope>
    <source>
        <strain evidence="1">GZMU011</strain>
    </source>
</reference>
<dbReference type="Proteomes" id="UP001552299">
    <property type="component" value="Unassembled WGS sequence"/>
</dbReference>
<gene>
    <name evidence="1" type="ORF">M5K25_025464</name>
</gene>
<sequence length="69" mass="7886">MKETTRGVVDTVEVPSADRHGFQGSDGVFARQVSLRISFRFLRWMDYLHICFKVIGLVLEPDIGSICWV</sequence>
<dbReference type="AlphaFoldDB" id="A0ABD0U4B7"/>
<proteinExistence type="predicted"/>
<organism evidence="1 2">
    <name type="scientific">Dendrobium thyrsiflorum</name>
    <name type="common">Pinecone-like raceme dendrobium</name>
    <name type="synonym">Orchid</name>
    <dbReference type="NCBI Taxonomy" id="117978"/>
    <lineage>
        <taxon>Eukaryota</taxon>
        <taxon>Viridiplantae</taxon>
        <taxon>Streptophyta</taxon>
        <taxon>Embryophyta</taxon>
        <taxon>Tracheophyta</taxon>
        <taxon>Spermatophyta</taxon>
        <taxon>Magnoliopsida</taxon>
        <taxon>Liliopsida</taxon>
        <taxon>Asparagales</taxon>
        <taxon>Orchidaceae</taxon>
        <taxon>Epidendroideae</taxon>
        <taxon>Malaxideae</taxon>
        <taxon>Dendrobiinae</taxon>
        <taxon>Dendrobium</taxon>
    </lineage>
</organism>
<accession>A0ABD0U4B7</accession>
<comment type="caution">
    <text evidence="1">The sequence shown here is derived from an EMBL/GenBank/DDBJ whole genome shotgun (WGS) entry which is preliminary data.</text>
</comment>